<dbReference type="Pfam" id="PF01588">
    <property type="entry name" value="tRNA_bind"/>
    <property type="match status" value="1"/>
</dbReference>
<evidence type="ECO:0000256" key="1">
    <source>
        <dbReference type="ARBA" id="ARBA00004496"/>
    </source>
</evidence>
<feature type="compositionally biased region" description="Basic and acidic residues" evidence="8">
    <location>
        <begin position="128"/>
        <end position="147"/>
    </location>
</feature>
<dbReference type="GO" id="GO:0005737">
    <property type="term" value="C:cytoplasm"/>
    <property type="evidence" value="ECO:0007669"/>
    <property type="project" value="UniProtKB-SubCell"/>
</dbReference>
<protein>
    <recommendedName>
        <fullName evidence="9">tRNA-binding domain-containing protein</fullName>
    </recommendedName>
</protein>
<dbReference type="EMBL" id="LJIG01022785">
    <property type="protein sequence ID" value="KRT78728.1"/>
    <property type="molecule type" value="Genomic_DNA"/>
</dbReference>
<dbReference type="AlphaFoldDB" id="A0A0T6AUI3"/>
<organism evidence="10 11">
    <name type="scientific">Oryctes borbonicus</name>
    <dbReference type="NCBI Taxonomy" id="1629725"/>
    <lineage>
        <taxon>Eukaryota</taxon>
        <taxon>Metazoa</taxon>
        <taxon>Ecdysozoa</taxon>
        <taxon>Arthropoda</taxon>
        <taxon>Hexapoda</taxon>
        <taxon>Insecta</taxon>
        <taxon>Pterygota</taxon>
        <taxon>Neoptera</taxon>
        <taxon>Endopterygota</taxon>
        <taxon>Coleoptera</taxon>
        <taxon>Polyphaga</taxon>
        <taxon>Scarabaeiformia</taxon>
        <taxon>Scarabaeidae</taxon>
        <taxon>Dynastinae</taxon>
        <taxon>Oryctes</taxon>
    </lineage>
</organism>
<proteinExistence type="predicted"/>
<dbReference type="PROSITE" id="PS50886">
    <property type="entry name" value="TRBD"/>
    <property type="match status" value="1"/>
</dbReference>
<feature type="coiled-coil region" evidence="7">
    <location>
        <begin position="25"/>
        <end position="85"/>
    </location>
</feature>
<evidence type="ECO:0000256" key="7">
    <source>
        <dbReference type="SAM" id="Coils"/>
    </source>
</evidence>
<comment type="caution">
    <text evidence="10">The sequence shown here is derived from an EMBL/GenBank/DDBJ whole genome shotgun (WGS) entry which is preliminary data.</text>
</comment>
<dbReference type="InterPro" id="IPR051270">
    <property type="entry name" value="Tyrosine-tRNA_ligase_regulator"/>
</dbReference>
<evidence type="ECO:0000256" key="5">
    <source>
        <dbReference type="ARBA" id="ARBA00022917"/>
    </source>
</evidence>
<dbReference type="InterPro" id="IPR002547">
    <property type="entry name" value="tRNA-bd_dom"/>
</dbReference>
<evidence type="ECO:0000313" key="11">
    <source>
        <dbReference type="Proteomes" id="UP000051574"/>
    </source>
</evidence>
<accession>A0A0T6AUI3</accession>
<name>A0A0T6AUI3_9SCAR</name>
<keyword evidence="5" id="KW-0648">Protein biosynthesis</keyword>
<sequence>MNINLIRNFRQFLTASLKMTSKLTIETVKQNAEVAKRTIVELRNELNNLNAEYNNLRAEQLREENAKLLIAVEQARKNLVDLEIANDVKQIPVPNRTSYKIDALATGESAQTVSELVKAEAAPTPNVKDSKPKKEKKPKETKEKSSEDTNIPIDVGRLDLRIAKVEDVQRHPDADTLYVLKINCGEDKPRTVCSGLVKRVPIDELKDRLVVLLCNLKPVKMRGITSEAMVMCASSPECVEVLIPPKDVVQGDLVECSGYIRRPDTVMNPKKKIFETVVPDLHTNENLEACYKGIPFTVPGKGTILAKTLKNVAVK</sequence>
<dbReference type="InterPro" id="IPR012340">
    <property type="entry name" value="NA-bd_OB-fold"/>
</dbReference>
<evidence type="ECO:0000313" key="10">
    <source>
        <dbReference type="EMBL" id="KRT78728.1"/>
    </source>
</evidence>
<evidence type="ECO:0000256" key="8">
    <source>
        <dbReference type="SAM" id="MobiDB-lite"/>
    </source>
</evidence>
<feature type="region of interest" description="Disordered" evidence="8">
    <location>
        <begin position="118"/>
        <end position="150"/>
    </location>
</feature>
<evidence type="ECO:0000256" key="4">
    <source>
        <dbReference type="ARBA" id="ARBA00022884"/>
    </source>
</evidence>
<keyword evidence="3 6" id="KW-0820">tRNA-binding</keyword>
<gene>
    <name evidence="10" type="ORF">AMK59_8315</name>
</gene>
<comment type="subcellular location">
    <subcellularLocation>
        <location evidence="1">Cytoplasm</location>
    </subcellularLocation>
</comment>
<keyword evidence="7" id="KW-0175">Coiled coil</keyword>
<dbReference type="Gene3D" id="2.40.50.140">
    <property type="entry name" value="Nucleic acid-binding proteins"/>
    <property type="match status" value="1"/>
</dbReference>
<keyword evidence="11" id="KW-1185">Reference proteome</keyword>
<dbReference type="Proteomes" id="UP000051574">
    <property type="component" value="Unassembled WGS sequence"/>
</dbReference>
<evidence type="ECO:0000256" key="6">
    <source>
        <dbReference type="PROSITE-ProRule" id="PRU00209"/>
    </source>
</evidence>
<dbReference type="GO" id="GO:0006412">
    <property type="term" value="P:translation"/>
    <property type="evidence" value="ECO:0007669"/>
    <property type="project" value="UniProtKB-KW"/>
</dbReference>
<dbReference type="OrthoDB" id="197206at2759"/>
<evidence type="ECO:0000256" key="2">
    <source>
        <dbReference type="ARBA" id="ARBA00022490"/>
    </source>
</evidence>
<keyword evidence="4 6" id="KW-0694">RNA-binding</keyword>
<keyword evidence="2" id="KW-0963">Cytoplasm</keyword>
<dbReference type="CDD" id="cd02799">
    <property type="entry name" value="tRNA_bind_EMAP-II_like"/>
    <property type="match status" value="1"/>
</dbReference>
<reference evidence="10 11" key="1">
    <citation type="submission" date="2015-09" db="EMBL/GenBank/DDBJ databases">
        <title>Draft genome of the scarab beetle Oryctes borbonicus.</title>
        <authorList>
            <person name="Meyer J.M."/>
            <person name="Markov G.V."/>
            <person name="Baskaran P."/>
            <person name="Herrmann M."/>
            <person name="Sommer R.J."/>
            <person name="Roedelsperger C."/>
        </authorList>
    </citation>
    <scope>NUCLEOTIDE SEQUENCE [LARGE SCALE GENOMIC DNA]</scope>
    <source>
        <strain evidence="10">OB123</strain>
        <tissue evidence="10">Whole animal</tissue>
    </source>
</reference>
<feature type="domain" description="TRNA-binding" evidence="9">
    <location>
        <begin position="154"/>
        <end position="255"/>
    </location>
</feature>
<dbReference type="PANTHER" id="PTHR11586:SF33">
    <property type="entry name" value="AMINOACYL TRNA SYNTHASE COMPLEX-INTERACTING MULTIFUNCTIONAL PROTEIN 1"/>
    <property type="match status" value="1"/>
</dbReference>
<dbReference type="GO" id="GO:0000049">
    <property type="term" value="F:tRNA binding"/>
    <property type="evidence" value="ECO:0007669"/>
    <property type="project" value="UniProtKB-UniRule"/>
</dbReference>
<dbReference type="PANTHER" id="PTHR11586">
    <property type="entry name" value="TRNA-AMINOACYLATION COFACTOR ARC1 FAMILY MEMBER"/>
    <property type="match status" value="1"/>
</dbReference>
<evidence type="ECO:0000256" key="3">
    <source>
        <dbReference type="ARBA" id="ARBA00022555"/>
    </source>
</evidence>
<evidence type="ECO:0000259" key="9">
    <source>
        <dbReference type="PROSITE" id="PS50886"/>
    </source>
</evidence>
<dbReference type="FunFam" id="2.40.50.140:FF:000047">
    <property type="entry name" value="tyrosine--tRNA ligase, cytoplasmic isoform X2"/>
    <property type="match status" value="1"/>
</dbReference>
<dbReference type="SUPFAM" id="SSF50249">
    <property type="entry name" value="Nucleic acid-binding proteins"/>
    <property type="match status" value="1"/>
</dbReference>